<dbReference type="Proteomes" id="UP001597018">
    <property type="component" value="Unassembled WGS sequence"/>
</dbReference>
<organism evidence="1 2">
    <name type="scientific">Saccharopolyspora rosea</name>
    <dbReference type="NCBI Taxonomy" id="524884"/>
    <lineage>
        <taxon>Bacteria</taxon>
        <taxon>Bacillati</taxon>
        <taxon>Actinomycetota</taxon>
        <taxon>Actinomycetes</taxon>
        <taxon>Pseudonocardiales</taxon>
        <taxon>Pseudonocardiaceae</taxon>
        <taxon>Saccharopolyspora</taxon>
    </lineage>
</organism>
<reference evidence="2" key="1">
    <citation type="journal article" date="2019" name="Int. J. Syst. Evol. Microbiol.">
        <title>The Global Catalogue of Microorganisms (GCM) 10K type strain sequencing project: providing services to taxonomists for standard genome sequencing and annotation.</title>
        <authorList>
            <consortium name="The Broad Institute Genomics Platform"/>
            <consortium name="The Broad Institute Genome Sequencing Center for Infectious Disease"/>
            <person name="Wu L."/>
            <person name="Ma J."/>
        </authorList>
    </citation>
    <scope>NUCLEOTIDE SEQUENCE [LARGE SCALE GENOMIC DNA]</scope>
    <source>
        <strain evidence="2">CCUG 56401</strain>
    </source>
</reference>
<sequence>MRIRLTGTRAETSCAAADIRLLLEKAAGEAHYRVGEPSSFYPNRRDSRVGRRYLDVHVEIQGGDRR</sequence>
<protein>
    <submittedName>
        <fullName evidence="1">Uncharacterized protein</fullName>
    </submittedName>
</protein>
<keyword evidence="2" id="KW-1185">Reference proteome</keyword>
<name>A0ABW3FMG3_9PSEU</name>
<evidence type="ECO:0000313" key="2">
    <source>
        <dbReference type="Proteomes" id="UP001597018"/>
    </source>
</evidence>
<proteinExistence type="predicted"/>
<comment type="caution">
    <text evidence="1">The sequence shown here is derived from an EMBL/GenBank/DDBJ whole genome shotgun (WGS) entry which is preliminary data.</text>
</comment>
<evidence type="ECO:0000313" key="1">
    <source>
        <dbReference type="EMBL" id="MFD0919063.1"/>
    </source>
</evidence>
<accession>A0ABW3FMG3</accession>
<dbReference type="RefSeq" id="WP_345601384.1">
    <property type="nucleotide sequence ID" value="NZ_BAABLT010000033.1"/>
</dbReference>
<dbReference type="EMBL" id="JBHTIW010000002">
    <property type="protein sequence ID" value="MFD0919063.1"/>
    <property type="molecule type" value="Genomic_DNA"/>
</dbReference>
<gene>
    <name evidence="1" type="ORF">ACFQ16_04830</name>
</gene>